<keyword evidence="5" id="KW-0732">Signal</keyword>
<comment type="subcellular location">
    <subcellularLocation>
        <location evidence="1">Secreted</location>
    </subcellularLocation>
</comment>
<dbReference type="PROSITE" id="PS50025">
    <property type="entry name" value="LAM_G_DOMAIN"/>
    <property type="match status" value="1"/>
</dbReference>
<sequence>MTFDLTKITKTSSSFEIRTWDPEGVIFYGDTNPKDDWFMLGLRDGRPEIQLHNPWAQLTVGAGPRLDDGRWHQLIPALDGCLRQDSWLDKQAEISASAPTNLRSCDVESNPGIFLPPGTHAEFNLRDIPQPHAEPWAFSLDLGLEQAAGSGHLLVLGTPENPSWLSLYLQDQKVVLSSGSGPGLDLPLVLGLPLQLKLSMSRVILSQGLKMEVLALPSLGPAPLLNLWDQPQGRLFLGALPGEDSSTSFCLNGLWAQGQRLDVDRALNRSHDIWTHSCPQNPGNGTDASH</sequence>
<evidence type="ECO:0000256" key="3">
    <source>
        <dbReference type="ARBA" id="ARBA00022525"/>
    </source>
</evidence>
<dbReference type="Pfam" id="PF00054">
    <property type="entry name" value="Laminin_G_1"/>
    <property type="match status" value="1"/>
</dbReference>
<evidence type="ECO:0000256" key="6">
    <source>
        <dbReference type="ARBA" id="ARBA00022737"/>
    </source>
</evidence>
<dbReference type="Proteomes" id="UP000008225">
    <property type="component" value="Chromosome 5"/>
</dbReference>
<evidence type="ECO:0000256" key="8">
    <source>
        <dbReference type="ARBA" id="ARBA00023157"/>
    </source>
</evidence>
<protein>
    <recommendedName>
        <fullName evidence="11">Sex hormone-binding globulin</fullName>
    </recommendedName>
    <alternativeName>
        <fullName evidence="13">Sex steroid-binding protein</fullName>
    </alternativeName>
    <alternativeName>
        <fullName evidence="12">Testis-specific androgen-binding protein</fullName>
    </alternativeName>
</protein>
<evidence type="ECO:0000256" key="12">
    <source>
        <dbReference type="ARBA" id="ARBA00041528"/>
    </source>
</evidence>
<keyword evidence="7" id="KW-0446">Lipid-binding</keyword>
<dbReference type="PANTHER" id="PTHR24040:SF3">
    <property type="entry name" value="SEX HORMONE-BINDING GLOBULIN"/>
    <property type="match status" value="1"/>
</dbReference>
<evidence type="ECO:0000256" key="2">
    <source>
        <dbReference type="ARBA" id="ARBA00011738"/>
    </source>
</evidence>
<evidence type="ECO:0000313" key="16">
    <source>
        <dbReference type="Ensembl" id="ENSCJAP00000027710.3"/>
    </source>
</evidence>
<keyword evidence="3" id="KW-0964">Secreted</keyword>
<dbReference type="InterPro" id="IPR013320">
    <property type="entry name" value="ConA-like_dom_sf"/>
</dbReference>
<comment type="function">
    <text evidence="10">Functions as an androgen transport protein, but may also be involved in receptor mediated processes. Each dimer binds one molecule of steroid. Specific for 5-alpha-dihydrotestosterone, testosterone, and 17-beta-estradiol. Regulates the plasma metabolic clearance rate of steroid hormones by controlling their plasma concentration.</text>
</comment>
<dbReference type="GO" id="GO:0005576">
    <property type="term" value="C:extracellular region"/>
    <property type="evidence" value="ECO:0007669"/>
    <property type="project" value="UniProtKB-SubCell"/>
</dbReference>
<evidence type="ECO:0000256" key="13">
    <source>
        <dbReference type="ARBA" id="ARBA00041855"/>
    </source>
</evidence>
<gene>
    <name evidence="16" type="primary">SHBG</name>
</gene>
<keyword evidence="17" id="KW-1185">Reference proteome</keyword>
<dbReference type="GeneTree" id="ENSGT00940000154035"/>
<name>A0A0G2KBR9_CALJA</name>
<evidence type="ECO:0000256" key="4">
    <source>
        <dbReference type="ARBA" id="ARBA00022665"/>
    </source>
</evidence>
<feature type="domain" description="Laminin G" evidence="15">
    <location>
        <begin position="1"/>
        <end position="278"/>
    </location>
</feature>
<evidence type="ECO:0000256" key="1">
    <source>
        <dbReference type="ARBA" id="ARBA00004613"/>
    </source>
</evidence>
<evidence type="ECO:0000256" key="11">
    <source>
        <dbReference type="ARBA" id="ARBA00040510"/>
    </source>
</evidence>
<comment type="subunit">
    <text evidence="2">Homodimer.</text>
</comment>
<evidence type="ECO:0000256" key="14">
    <source>
        <dbReference type="PROSITE-ProRule" id="PRU00122"/>
    </source>
</evidence>
<dbReference type="GO" id="GO:0005496">
    <property type="term" value="F:steroid binding"/>
    <property type="evidence" value="ECO:0007669"/>
    <property type="project" value="UniProtKB-KW"/>
</dbReference>
<comment type="caution">
    <text evidence="14">Lacks conserved residue(s) required for the propagation of feature annotation.</text>
</comment>
<keyword evidence="8" id="KW-1015">Disulfide bond</keyword>
<keyword evidence="4" id="KW-0754">Steroid-binding</keyword>
<evidence type="ECO:0000259" key="15">
    <source>
        <dbReference type="PROSITE" id="PS50025"/>
    </source>
</evidence>
<proteinExistence type="predicted"/>
<organism evidence="16 17">
    <name type="scientific">Callithrix jacchus</name>
    <name type="common">White-tufted-ear marmoset</name>
    <name type="synonym">Simia Jacchus</name>
    <dbReference type="NCBI Taxonomy" id="9483"/>
    <lineage>
        <taxon>Eukaryota</taxon>
        <taxon>Metazoa</taxon>
        <taxon>Chordata</taxon>
        <taxon>Craniata</taxon>
        <taxon>Vertebrata</taxon>
        <taxon>Euteleostomi</taxon>
        <taxon>Mammalia</taxon>
        <taxon>Eutheria</taxon>
        <taxon>Euarchontoglires</taxon>
        <taxon>Primates</taxon>
        <taxon>Haplorrhini</taxon>
        <taxon>Platyrrhini</taxon>
        <taxon>Cebidae</taxon>
        <taxon>Callitrichinae</taxon>
        <taxon>Callithrix</taxon>
        <taxon>Callithrix</taxon>
    </lineage>
</organism>
<dbReference type="PANTHER" id="PTHR24040">
    <property type="entry name" value="LAMININ G-LIKE DOMAIN-CONTAINING PROTEIN"/>
    <property type="match status" value="1"/>
</dbReference>
<evidence type="ECO:0000313" key="17">
    <source>
        <dbReference type="Proteomes" id="UP000008225"/>
    </source>
</evidence>
<evidence type="ECO:0000256" key="7">
    <source>
        <dbReference type="ARBA" id="ARBA00023121"/>
    </source>
</evidence>
<dbReference type="InterPro" id="IPR001791">
    <property type="entry name" value="Laminin_G"/>
</dbReference>
<dbReference type="AlphaFoldDB" id="A0A0G2KBR9"/>
<dbReference type="Ensembl" id="ENSCJAT00000029283.4">
    <property type="protein sequence ID" value="ENSCJAP00000027710.3"/>
    <property type="gene ID" value="ENSCJAG00000015035.4"/>
</dbReference>
<dbReference type="SMART" id="SM00282">
    <property type="entry name" value="LamG"/>
    <property type="match status" value="1"/>
</dbReference>
<reference evidence="16" key="3">
    <citation type="submission" date="2025-09" db="UniProtKB">
        <authorList>
            <consortium name="Ensembl"/>
        </authorList>
    </citation>
    <scope>IDENTIFICATION</scope>
</reference>
<keyword evidence="6" id="KW-0677">Repeat</keyword>
<dbReference type="SUPFAM" id="SSF49899">
    <property type="entry name" value="Concanavalin A-like lectins/glucanases"/>
    <property type="match status" value="2"/>
</dbReference>
<dbReference type="Bgee" id="ENSCJAG00000015035">
    <property type="expression patterns" value="Expressed in liver and 5 other cell types or tissues"/>
</dbReference>
<dbReference type="CDD" id="cd00110">
    <property type="entry name" value="LamG"/>
    <property type="match status" value="1"/>
</dbReference>
<evidence type="ECO:0000256" key="5">
    <source>
        <dbReference type="ARBA" id="ARBA00022729"/>
    </source>
</evidence>
<dbReference type="Gene3D" id="2.60.120.200">
    <property type="match status" value="3"/>
</dbReference>
<accession>A0A0G2KBR9</accession>
<keyword evidence="9" id="KW-0325">Glycoprotein</keyword>
<evidence type="ECO:0000256" key="9">
    <source>
        <dbReference type="ARBA" id="ARBA00023180"/>
    </source>
</evidence>
<dbReference type="InterPro" id="IPR051145">
    <property type="entry name" value="GAS-SHBG-PROS"/>
</dbReference>
<reference evidence="16" key="1">
    <citation type="submission" date="2009-03" db="EMBL/GenBank/DDBJ databases">
        <authorList>
            <person name="Warren W."/>
            <person name="Ye L."/>
            <person name="Minx P."/>
            <person name="Worley K."/>
            <person name="Gibbs R."/>
            <person name="Wilson R.K."/>
        </authorList>
    </citation>
    <scope>NUCLEOTIDE SEQUENCE [LARGE SCALE GENOMIC DNA]</scope>
</reference>
<evidence type="ECO:0000256" key="10">
    <source>
        <dbReference type="ARBA" id="ARBA00037620"/>
    </source>
</evidence>
<reference evidence="16" key="2">
    <citation type="submission" date="2025-08" db="UniProtKB">
        <authorList>
            <consortium name="Ensembl"/>
        </authorList>
    </citation>
    <scope>IDENTIFICATION</scope>
</reference>